<feature type="transmembrane region" description="Helical" evidence="1">
    <location>
        <begin position="43"/>
        <end position="65"/>
    </location>
</feature>
<sequence length="132" mass="13976">MYQPNTSIRKVDEHLLLAAVGWLTVAVVMAVYTGMAAGTPGLVHAYVFMVGFCATAIMGLTYRLFPGMKASRLAKPQLWTWLAGTALLFAGRLVQDLGGADGLFQFASVLAAAGAILFAAVFLGGRVIRPDL</sequence>
<dbReference type="SUPFAM" id="SSF81442">
    <property type="entry name" value="Cytochrome c oxidase subunit I-like"/>
    <property type="match status" value="1"/>
</dbReference>
<feature type="transmembrane region" description="Helical" evidence="1">
    <location>
        <begin position="15"/>
        <end position="37"/>
    </location>
</feature>
<evidence type="ECO:0008006" key="4">
    <source>
        <dbReference type="Google" id="ProtNLM"/>
    </source>
</evidence>
<gene>
    <name evidence="2" type="ORF">CSC94_07475</name>
</gene>
<protein>
    <recommendedName>
        <fullName evidence="4">Transmembrane protein</fullName>
    </recommendedName>
</protein>
<evidence type="ECO:0000256" key="1">
    <source>
        <dbReference type="SAM" id="Phobius"/>
    </source>
</evidence>
<evidence type="ECO:0000313" key="3">
    <source>
        <dbReference type="Proteomes" id="UP000221168"/>
    </source>
</evidence>
<dbReference type="RefSeq" id="WP_099305514.1">
    <property type="nucleotide sequence ID" value="NZ_PDVP01000003.1"/>
</dbReference>
<evidence type="ECO:0000313" key="2">
    <source>
        <dbReference type="EMBL" id="PHP67538.1"/>
    </source>
</evidence>
<proteinExistence type="predicted"/>
<keyword evidence="3" id="KW-1185">Reference proteome</keyword>
<comment type="caution">
    <text evidence="2">The sequence shown here is derived from an EMBL/GenBank/DDBJ whole genome shotgun (WGS) entry which is preliminary data.</text>
</comment>
<name>A0A2G1QQN9_9HYPH</name>
<keyword evidence="1" id="KW-1133">Transmembrane helix</keyword>
<reference evidence="2 3" key="1">
    <citation type="submission" date="2017-10" db="EMBL/GenBank/DDBJ databases">
        <title>Sedimentibacterium mangrovi gen. nov., sp. nov., a novel member of family Phyllobacteriacea isolated from mangrove sediment.</title>
        <authorList>
            <person name="Liao H."/>
            <person name="Tian Y."/>
        </authorList>
    </citation>
    <scope>NUCLEOTIDE SEQUENCE [LARGE SCALE GENOMIC DNA]</scope>
    <source>
        <strain evidence="2 3">X9-2-2</strain>
    </source>
</reference>
<dbReference type="InterPro" id="IPR036927">
    <property type="entry name" value="Cyt_c_oxase-like_su1_sf"/>
</dbReference>
<dbReference type="AlphaFoldDB" id="A0A2G1QQN9"/>
<dbReference type="Proteomes" id="UP000221168">
    <property type="component" value="Unassembled WGS sequence"/>
</dbReference>
<feature type="transmembrane region" description="Helical" evidence="1">
    <location>
        <begin position="77"/>
        <end position="94"/>
    </location>
</feature>
<organism evidence="2 3">
    <name type="scientific">Zhengella mangrovi</name>
    <dbReference type="NCBI Taxonomy" id="1982044"/>
    <lineage>
        <taxon>Bacteria</taxon>
        <taxon>Pseudomonadati</taxon>
        <taxon>Pseudomonadota</taxon>
        <taxon>Alphaproteobacteria</taxon>
        <taxon>Hyphomicrobiales</taxon>
        <taxon>Notoacmeibacteraceae</taxon>
        <taxon>Zhengella</taxon>
    </lineage>
</organism>
<feature type="transmembrane region" description="Helical" evidence="1">
    <location>
        <begin position="106"/>
        <end position="128"/>
    </location>
</feature>
<dbReference type="Gene3D" id="1.20.210.10">
    <property type="entry name" value="Cytochrome c oxidase-like, subunit I domain"/>
    <property type="match status" value="1"/>
</dbReference>
<accession>A0A2G1QQN9</accession>
<dbReference type="EMBL" id="PDVP01000003">
    <property type="protein sequence ID" value="PHP67538.1"/>
    <property type="molecule type" value="Genomic_DNA"/>
</dbReference>
<keyword evidence="1" id="KW-0812">Transmembrane</keyword>
<keyword evidence="1" id="KW-0472">Membrane</keyword>